<comment type="subcellular location">
    <subcellularLocation>
        <location evidence="1">Membrane</location>
        <topology evidence="1">Multi-pass membrane protein</topology>
    </subcellularLocation>
</comment>
<evidence type="ECO:0000256" key="5">
    <source>
        <dbReference type="ARBA" id="ARBA00022989"/>
    </source>
</evidence>
<evidence type="ECO:0000313" key="9">
    <source>
        <dbReference type="EMBL" id="MDP0399334.1"/>
    </source>
</evidence>
<dbReference type="InterPro" id="IPR022764">
    <property type="entry name" value="Peptidase_S54_rhomboid_dom"/>
</dbReference>
<dbReference type="Proteomes" id="UP001178281">
    <property type="component" value="Unassembled WGS sequence"/>
</dbReference>
<gene>
    <name evidence="9" type="ORF">Q7X28_15520</name>
</gene>
<evidence type="ECO:0000256" key="4">
    <source>
        <dbReference type="ARBA" id="ARBA00022801"/>
    </source>
</evidence>
<evidence type="ECO:0000256" key="2">
    <source>
        <dbReference type="ARBA" id="ARBA00009045"/>
    </source>
</evidence>
<dbReference type="InterPro" id="IPR050925">
    <property type="entry name" value="Rhomboid_protease_S54"/>
</dbReference>
<comment type="similarity">
    <text evidence="2">Belongs to the peptidase S54 family.</text>
</comment>
<reference evidence="9" key="1">
    <citation type="submission" date="2023-08" db="EMBL/GenBank/DDBJ databases">
        <title>The draft genome of Tsukamurella strandjordii strain 050030.</title>
        <authorList>
            <person name="Zhao F."/>
            <person name="Feng Y."/>
            <person name="Zong Z."/>
        </authorList>
    </citation>
    <scope>NUCLEOTIDE SEQUENCE</scope>
    <source>
        <strain evidence="9">050030</strain>
    </source>
</reference>
<dbReference type="GO" id="GO:0016020">
    <property type="term" value="C:membrane"/>
    <property type="evidence" value="ECO:0007669"/>
    <property type="project" value="UniProtKB-SubCell"/>
</dbReference>
<dbReference type="AlphaFoldDB" id="A0AA90NRA5"/>
<feature type="domain" description="Peptidase S54 rhomboid" evidence="8">
    <location>
        <begin position="59"/>
        <end position="189"/>
    </location>
</feature>
<dbReference type="PANTHER" id="PTHR43731">
    <property type="entry name" value="RHOMBOID PROTEASE"/>
    <property type="match status" value="1"/>
</dbReference>
<feature type="transmembrane region" description="Helical" evidence="7">
    <location>
        <begin position="58"/>
        <end position="78"/>
    </location>
</feature>
<dbReference type="EMBL" id="JAUTIX010000006">
    <property type="protein sequence ID" value="MDP0399334.1"/>
    <property type="molecule type" value="Genomic_DNA"/>
</dbReference>
<keyword evidence="10" id="KW-1185">Reference proteome</keyword>
<feature type="transmembrane region" description="Helical" evidence="7">
    <location>
        <begin position="150"/>
        <end position="169"/>
    </location>
</feature>
<feature type="transmembrane region" description="Helical" evidence="7">
    <location>
        <begin position="175"/>
        <end position="195"/>
    </location>
</feature>
<evidence type="ECO:0000256" key="3">
    <source>
        <dbReference type="ARBA" id="ARBA00022692"/>
    </source>
</evidence>
<name>A0AA90NRA5_9ACTN</name>
<evidence type="ECO:0000256" key="1">
    <source>
        <dbReference type="ARBA" id="ARBA00004141"/>
    </source>
</evidence>
<dbReference type="PANTHER" id="PTHR43731:SF14">
    <property type="entry name" value="PRESENILIN-ASSOCIATED RHOMBOID-LIKE PROTEIN, MITOCHONDRIAL"/>
    <property type="match status" value="1"/>
</dbReference>
<protein>
    <submittedName>
        <fullName evidence="9">Rhomboid family intramembrane serine protease</fullName>
        <ecNumber evidence="9">3.4.21.-</ecNumber>
    </submittedName>
</protein>
<dbReference type="Pfam" id="PF01694">
    <property type="entry name" value="Rhomboid"/>
    <property type="match status" value="1"/>
</dbReference>
<organism evidence="9 10">
    <name type="scientific">Tsukamurella strandjordii</name>
    <dbReference type="NCBI Taxonomy" id="147577"/>
    <lineage>
        <taxon>Bacteria</taxon>
        <taxon>Bacillati</taxon>
        <taxon>Actinomycetota</taxon>
        <taxon>Actinomycetes</taxon>
        <taxon>Mycobacteriales</taxon>
        <taxon>Tsukamurellaceae</taxon>
        <taxon>Tsukamurella</taxon>
    </lineage>
</organism>
<dbReference type="InterPro" id="IPR035952">
    <property type="entry name" value="Rhomboid-like_sf"/>
</dbReference>
<keyword evidence="5 7" id="KW-1133">Transmembrane helix</keyword>
<dbReference type="EC" id="3.4.21.-" evidence="9"/>
<feature type="transmembrane region" description="Helical" evidence="7">
    <location>
        <begin position="207"/>
        <end position="228"/>
    </location>
</feature>
<feature type="transmembrane region" description="Helical" evidence="7">
    <location>
        <begin position="12"/>
        <end position="30"/>
    </location>
</feature>
<evidence type="ECO:0000256" key="7">
    <source>
        <dbReference type="SAM" id="Phobius"/>
    </source>
</evidence>
<evidence type="ECO:0000256" key="6">
    <source>
        <dbReference type="ARBA" id="ARBA00023136"/>
    </source>
</evidence>
<proteinExistence type="inferred from homology"/>
<comment type="caution">
    <text evidence="9">The sequence shown here is derived from an EMBL/GenBank/DDBJ whole genome shotgun (WGS) entry which is preliminary data.</text>
</comment>
<dbReference type="GO" id="GO:0004252">
    <property type="term" value="F:serine-type endopeptidase activity"/>
    <property type="evidence" value="ECO:0007669"/>
    <property type="project" value="InterPro"/>
</dbReference>
<sequence length="240" mass="25383">MTTVSTSRSWQPVLTYSLIAVNVIAFAFSAKASGSIQYNMSAPEVRELALSEAATANGWWWTAITSGFLHFGPIHLLVNMYSLYVLGRSVEQVMDRAHYGAIYAISLLGGSASVLWFGLENTITVGASGAIFGLMGAELVLLLRMRMNPTSLVVVIAANVVASMMIPGISLMGHLGGLVAGAAVAAAMVYVPELLPRDKRTAKQIQAVGWACTGVIAAVVVALIAVRFGTYPGISRYVVD</sequence>
<dbReference type="Gene3D" id="1.20.1540.10">
    <property type="entry name" value="Rhomboid-like"/>
    <property type="match status" value="1"/>
</dbReference>
<keyword evidence="4 9" id="KW-0378">Hydrolase</keyword>
<feature type="transmembrane region" description="Helical" evidence="7">
    <location>
        <begin position="99"/>
        <end position="119"/>
    </location>
</feature>
<dbReference type="RefSeq" id="WP_220655659.1">
    <property type="nucleotide sequence ID" value="NZ_CBCSFC010000032.1"/>
</dbReference>
<evidence type="ECO:0000313" key="10">
    <source>
        <dbReference type="Proteomes" id="UP001178281"/>
    </source>
</evidence>
<keyword evidence="6 7" id="KW-0472">Membrane</keyword>
<evidence type="ECO:0000259" key="8">
    <source>
        <dbReference type="Pfam" id="PF01694"/>
    </source>
</evidence>
<keyword evidence="9" id="KW-0645">Protease</keyword>
<accession>A0AA90NRA5</accession>
<keyword evidence="3 7" id="KW-0812">Transmembrane</keyword>
<dbReference type="SUPFAM" id="SSF144091">
    <property type="entry name" value="Rhomboid-like"/>
    <property type="match status" value="1"/>
</dbReference>
<feature type="transmembrane region" description="Helical" evidence="7">
    <location>
        <begin position="125"/>
        <end position="143"/>
    </location>
</feature>
<dbReference type="GO" id="GO:0006508">
    <property type="term" value="P:proteolysis"/>
    <property type="evidence" value="ECO:0007669"/>
    <property type="project" value="UniProtKB-KW"/>
</dbReference>